<dbReference type="AlphaFoldDB" id="B7QAZ1"/>
<feature type="region of interest" description="Disordered" evidence="1">
    <location>
        <begin position="1"/>
        <end position="62"/>
    </location>
</feature>
<dbReference type="VEuPathDB" id="VectorBase:ISCP_000814"/>
<dbReference type="InParanoid" id="B7QAZ1"/>
<dbReference type="HOGENOM" id="CLU_2906597_0_0_1"/>
<sequence>MGWSLQDWAADPEKASRELEEEDAQKEKLLEEDDKDALTYLRSMDDWKDENKRGSGNRKNMG</sequence>
<gene>
    <name evidence="2" type="ORF">IscW_ISCW012453</name>
</gene>
<dbReference type="EMBL" id="ABJB010295787">
    <property type="status" value="NOT_ANNOTATED_CDS"/>
    <property type="molecule type" value="Genomic_DNA"/>
</dbReference>
<accession>B7QAZ1</accession>
<feature type="compositionally biased region" description="Basic and acidic residues" evidence="1">
    <location>
        <begin position="43"/>
        <end position="53"/>
    </location>
</feature>
<dbReference type="EnsemblMetazoa" id="ISCW012453-RA">
    <property type="protein sequence ID" value="ISCW012453-PA"/>
    <property type="gene ID" value="ISCW012453"/>
</dbReference>
<evidence type="ECO:0000256" key="1">
    <source>
        <dbReference type="SAM" id="MobiDB-lite"/>
    </source>
</evidence>
<feature type="compositionally biased region" description="Acidic residues" evidence="1">
    <location>
        <begin position="19"/>
        <end position="35"/>
    </location>
</feature>
<proteinExistence type="evidence at protein level"/>
<reference evidence="3" key="2">
    <citation type="submission" date="2020-05" db="UniProtKB">
        <authorList>
            <consortium name="EnsemblMetazoa"/>
        </authorList>
    </citation>
    <scope>IDENTIFICATION</scope>
    <source>
        <strain evidence="3">wikel</strain>
    </source>
</reference>
<dbReference type="OrthoDB" id="10261753at2759"/>
<evidence type="ECO:0000313" key="4">
    <source>
        <dbReference type="Proteomes" id="UP000001555"/>
    </source>
</evidence>
<keyword evidence="4" id="KW-1185">Reference proteome</keyword>
<evidence type="ECO:0007829" key="5">
    <source>
        <dbReference type="PeptideAtlas" id="B7QAZ1"/>
    </source>
</evidence>
<keyword evidence="5" id="KW-1267">Proteomics identification</keyword>
<evidence type="ECO:0000313" key="3">
    <source>
        <dbReference type="EnsemblMetazoa" id="ISCW012453-PA"/>
    </source>
</evidence>
<dbReference type="PaxDb" id="6945-B7QAZ1"/>
<dbReference type="Proteomes" id="UP000001555">
    <property type="component" value="Unassembled WGS sequence"/>
</dbReference>
<organism>
    <name type="scientific">Ixodes scapularis</name>
    <name type="common">Black-legged tick</name>
    <name type="synonym">Deer tick</name>
    <dbReference type="NCBI Taxonomy" id="6945"/>
    <lineage>
        <taxon>Eukaryota</taxon>
        <taxon>Metazoa</taxon>
        <taxon>Ecdysozoa</taxon>
        <taxon>Arthropoda</taxon>
        <taxon>Chelicerata</taxon>
        <taxon>Arachnida</taxon>
        <taxon>Acari</taxon>
        <taxon>Parasitiformes</taxon>
        <taxon>Ixodida</taxon>
        <taxon>Ixodoidea</taxon>
        <taxon>Ixodidae</taxon>
        <taxon>Ixodinae</taxon>
        <taxon>Ixodes</taxon>
    </lineage>
</organism>
<protein>
    <submittedName>
        <fullName evidence="2 3">Uncharacterized protein</fullName>
    </submittedName>
</protein>
<dbReference type="VEuPathDB" id="VectorBase:ISCI012453"/>
<reference evidence="2 4" key="1">
    <citation type="submission" date="2008-03" db="EMBL/GenBank/DDBJ databases">
        <title>Annotation of Ixodes scapularis.</title>
        <authorList>
            <consortium name="Ixodes scapularis Genome Project Consortium"/>
            <person name="Caler E."/>
            <person name="Hannick L.I."/>
            <person name="Bidwell S."/>
            <person name="Joardar V."/>
            <person name="Thiagarajan M."/>
            <person name="Amedeo P."/>
            <person name="Galinsky K.J."/>
            <person name="Schobel S."/>
            <person name="Inman J."/>
            <person name="Hostetler J."/>
            <person name="Miller J."/>
            <person name="Hammond M."/>
            <person name="Megy K."/>
            <person name="Lawson D."/>
            <person name="Kodira C."/>
            <person name="Sutton G."/>
            <person name="Meyer J."/>
            <person name="Hill C.A."/>
            <person name="Birren B."/>
            <person name="Nene V."/>
            <person name="Collins F."/>
            <person name="Alarcon-Chaidez F."/>
            <person name="Wikel S."/>
            <person name="Strausberg R."/>
        </authorList>
    </citation>
    <scope>NUCLEOTIDE SEQUENCE [LARGE SCALE GENOMIC DNA]</scope>
    <source>
        <strain evidence="4">Wikel</strain>
        <strain evidence="2">Wikel colony</strain>
    </source>
</reference>
<name>B7QAZ1_IXOSC</name>
<dbReference type="VEuPathDB" id="VectorBase:ISCW012453"/>
<dbReference type="EMBL" id="DS897761">
    <property type="protein sequence ID" value="EEC16013.1"/>
    <property type="molecule type" value="Genomic_DNA"/>
</dbReference>
<evidence type="ECO:0000313" key="2">
    <source>
        <dbReference type="EMBL" id="EEC16013.1"/>
    </source>
</evidence>